<reference evidence="3" key="1">
    <citation type="journal article" date="2019" name="Int. J. Syst. Evol. Microbiol.">
        <title>The Global Catalogue of Microorganisms (GCM) 10K type strain sequencing project: providing services to taxonomists for standard genome sequencing and annotation.</title>
        <authorList>
            <consortium name="The Broad Institute Genomics Platform"/>
            <consortium name="The Broad Institute Genome Sequencing Center for Infectious Disease"/>
            <person name="Wu L."/>
            <person name="Ma J."/>
        </authorList>
    </citation>
    <scope>NUCLEOTIDE SEQUENCE [LARGE SCALE GENOMIC DNA]</scope>
    <source>
        <strain evidence="3">JCM 14917</strain>
    </source>
</reference>
<evidence type="ECO:0008006" key="4">
    <source>
        <dbReference type="Google" id="ProtNLM"/>
    </source>
</evidence>
<dbReference type="RefSeq" id="WP_346027274.1">
    <property type="nucleotide sequence ID" value="NZ_BAAAON010000001.1"/>
</dbReference>
<dbReference type="EMBL" id="BAAAON010000001">
    <property type="protein sequence ID" value="GAA2172619.1"/>
    <property type="molecule type" value="Genomic_DNA"/>
</dbReference>
<feature type="signal peptide" evidence="1">
    <location>
        <begin position="1"/>
        <end position="19"/>
    </location>
</feature>
<evidence type="ECO:0000256" key="1">
    <source>
        <dbReference type="SAM" id="SignalP"/>
    </source>
</evidence>
<keyword evidence="1" id="KW-0732">Signal</keyword>
<comment type="caution">
    <text evidence="2">The sequence shown here is derived from an EMBL/GenBank/DDBJ whole genome shotgun (WGS) entry which is preliminary data.</text>
</comment>
<organism evidence="2 3">
    <name type="scientific">Arthrobacter parietis</name>
    <dbReference type="NCBI Taxonomy" id="271434"/>
    <lineage>
        <taxon>Bacteria</taxon>
        <taxon>Bacillati</taxon>
        <taxon>Actinomycetota</taxon>
        <taxon>Actinomycetes</taxon>
        <taxon>Micrococcales</taxon>
        <taxon>Micrococcaceae</taxon>
        <taxon>Arthrobacter</taxon>
    </lineage>
</organism>
<sequence>MKLVRVRAAGVLLTGLLLAGCAAPSEPEVETAAGAFTPDAHEMIGAAEMPEARRQAIKQFPEELPAGYAWPAENAVAPVAAGQDVVVEVGVAETSIAEFWLCAWTAEYIEASDTGDAAGASSALNEIEKYTSLPAIVAHHQNPEVFDSAVVDTAYEGDSTNLRNFFKSCGVLNH</sequence>
<evidence type="ECO:0000313" key="3">
    <source>
        <dbReference type="Proteomes" id="UP001500974"/>
    </source>
</evidence>
<feature type="chain" id="PRO_5045595758" description="Lipoprotein" evidence="1">
    <location>
        <begin position="20"/>
        <end position="174"/>
    </location>
</feature>
<dbReference type="Proteomes" id="UP001500974">
    <property type="component" value="Unassembled WGS sequence"/>
</dbReference>
<protein>
    <recommendedName>
        <fullName evidence="4">Lipoprotein</fullName>
    </recommendedName>
</protein>
<proteinExistence type="predicted"/>
<gene>
    <name evidence="2" type="ORF">GCM10009784_03750</name>
</gene>
<keyword evidence="3" id="KW-1185">Reference proteome</keyword>
<name>A0ABP5MHZ6_9MICC</name>
<accession>A0ABP5MHZ6</accession>
<dbReference type="PROSITE" id="PS51257">
    <property type="entry name" value="PROKAR_LIPOPROTEIN"/>
    <property type="match status" value="1"/>
</dbReference>
<evidence type="ECO:0000313" key="2">
    <source>
        <dbReference type="EMBL" id="GAA2172619.1"/>
    </source>
</evidence>